<gene>
    <name evidence="1" type="ORF">AWB67_05905</name>
</gene>
<evidence type="ECO:0000313" key="1">
    <source>
        <dbReference type="EMBL" id="SAL81674.1"/>
    </source>
</evidence>
<dbReference type="AlphaFoldDB" id="A0A158KKR8"/>
<proteinExistence type="predicted"/>
<sequence length="145" mass="16237">MGYSVRTFLIAGDDTVWRLASNRFWQMLHDPASHCLPAFAGQRIRTADVIVELKDREPAQIVRRTFFILTFDPDGHIDLGKFGKQQSALAELFMAPVSVFNSDRDQTIVEASSRFIAQGGQWVPSSALARIIDELALGQRRCGRA</sequence>
<dbReference type="Proteomes" id="UP000054925">
    <property type="component" value="Unassembled WGS sequence"/>
</dbReference>
<organism evidence="1 2">
    <name type="scientific">Caballeronia terrestris</name>
    <dbReference type="NCBI Taxonomy" id="1226301"/>
    <lineage>
        <taxon>Bacteria</taxon>
        <taxon>Pseudomonadati</taxon>
        <taxon>Pseudomonadota</taxon>
        <taxon>Betaproteobacteria</taxon>
        <taxon>Burkholderiales</taxon>
        <taxon>Burkholderiaceae</taxon>
        <taxon>Caballeronia</taxon>
    </lineage>
</organism>
<protein>
    <submittedName>
        <fullName evidence="1">Uncharacterized protein</fullName>
    </submittedName>
</protein>
<comment type="caution">
    <text evidence="1">The sequence shown here is derived from an EMBL/GenBank/DDBJ whole genome shotgun (WGS) entry which is preliminary data.</text>
</comment>
<keyword evidence="2" id="KW-1185">Reference proteome</keyword>
<dbReference type="RefSeq" id="WP_235025388.1">
    <property type="nucleotide sequence ID" value="NZ_FCOL02000065.1"/>
</dbReference>
<name>A0A158KKR8_9BURK</name>
<evidence type="ECO:0000313" key="2">
    <source>
        <dbReference type="Proteomes" id="UP000054925"/>
    </source>
</evidence>
<accession>A0A158KKR8</accession>
<reference evidence="1" key="1">
    <citation type="submission" date="2016-01" db="EMBL/GenBank/DDBJ databases">
        <authorList>
            <person name="Peeters C."/>
        </authorList>
    </citation>
    <scope>NUCLEOTIDE SEQUENCE [LARGE SCALE GENOMIC DNA]</scope>
    <source>
        <strain evidence="1">LMG 22937</strain>
    </source>
</reference>
<dbReference type="EMBL" id="FCOL02000065">
    <property type="protein sequence ID" value="SAL81674.1"/>
    <property type="molecule type" value="Genomic_DNA"/>
</dbReference>